<keyword evidence="5" id="KW-0812">Transmembrane</keyword>
<gene>
    <name evidence="11" type="ORF">KC19_6G147700</name>
</gene>
<evidence type="ECO:0000256" key="4">
    <source>
        <dbReference type="ARBA" id="ARBA00022679"/>
    </source>
</evidence>
<dbReference type="CDD" id="cd19952">
    <property type="entry name" value="GT29"/>
    <property type="match status" value="1"/>
</dbReference>
<dbReference type="AlphaFoldDB" id="A0A8T0HI95"/>
<evidence type="ECO:0000256" key="1">
    <source>
        <dbReference type="ARBA" id="ARBA00004323"/>
    </source>
</evidence>
<evidence type="ECO:0000256" key="7">
    <source>
        <dbReference type="ARBA" id="ARBA00022989"/>
    </source>
</evidence>
<keyword evidence="12" id="KW-1185">Reference proteome</keyword>
<dbReference type="GO" id="GO:0000139">
    <property type="term" value="C:Golgi membrane"/>
    <property type="evidence" value="ECO:0007669"/>
    <property type="project" value="UniProtKB-SubCell"/>
</dbReference>
<evidence type="ECO:0000313" key="12">
    <source>
        <dbReference type="Proteomes" id="UP000822688"/>
    </source>
</evidence>
<keyword evidence="7" id="KW-1133">Transmembrane helix</keyword>
<dbReference type="InterPro" id="IPR044782">
    <property type="entry name" value="SIA1/STLP5"/>
</dbReference>
<evidence type="ECO:0000256" key="9">
    <source>
        <dbReference type="ARBA" id="ARBA00023136"/>
    </source>
</evidence>
<keyword evidence="10" id="KW-0325">Glycoprotein</keyword>
<evidence type="ECO:0000256" key="10">
    <source>
        <dbReference type="ARBA" id="ARBA00023180"/>
    </source>
</evidence>
<sequence>MILISCVRAVEDDGEDLPEAQVGKASVLAYIGHHLPSIYLTGHLGRQITEVSRSVETLHTLQKRLQQCVGANGLGLQAEVKDHCQLLLKYPKGTNSTWFNKQFKVYEPLDYVFNVCDTLMLWEQYRNMTTILTREYLDARPNGWLEYAPTRISQFAVDRCYNRSLCEHELQLVLPAKPPFKPRQFSTCAVVGNSGDLLHTNFGPEIDSHDAVFRDNEAPVNKTYEKYVGQKRTFRLIGEGVARNLQEVVKGNAEEVLIIKSKIHRDFNAMIREIPNPVYLFQGVEFRRGAKGTGIKSIELAVSMCDEVDIYGFTVDPGYADWTRYFSEPRRGHNPLQGRAYYQLLECLGIIKIHSPRREEDKQDWSLVPSRQLLVTARAAAFQLKKLPAEAELNPYAACGLWATARKIAGPISGAPNMTSIRRNSNYSRWEQLRVTDLRSQAQQHHAQVCGVSFYKIDGNKLDSLLCVRPG</sequence>
<comment type="similarity">
    <text evidence="2">Belongs to the glycosyltransferase 29 family.</text>
</comment>
<evidence type="ECO:0000256" key="2">
    <source>
        <dbReference type="ARBA" id="ARBA00006003"/>
    </source>
</evidence>
<keyword evidence="3" id="KW-0328">Glycosyltransferase</keyword>
<dbReference type="Pfam" id="PF00777">
    <property type="entry name" value="Glyco_transf_29"/>
    <property type="match status" value="1"/>
</dbReference>
<dbReference type="Proteomes" id="UP000822688">
    <property type="component" value="Chromosome 6"/>
</dbReference>
<keyword evidence="6" id="KW-0735">Signal-anchor</keyword>
<accession>A0A8T0HI95</accession>
<comment type="subcellular location">
    <subcellularLocation>
        <location evidence="1">Golgi apparatus membrane</location>
        <topology evidence="1">Single-pass type II membrane protein</topology>
    </subcellularLocation>
</comment>
<keyword evidence="8" id="KW-0333">Golgi apparatus</keyword>
<dbReference type="InterPro" id="IPR038578">
    <property type="entry name" value="GT29-like_sf"/>
</dbReference>
<name>A0A8T0HI95_CERPU</name>
<dbReference type="GO" id="GO:0009860">
    <property type="term" value="P:pollen tube growth"/>
    <property type="evidence" value="ECO:0007669"/>
    <property type="project" value="InterPro"/>
</dbReference>
<reference evidence="11 12" key="1">
    <citation type="submission" date="2020-06" db="EMBL/GenBank/DDBJ databases">
        <title>WGS assembly of Ceratodon purpureus strain R40.</title>
        <authorList>
            <person name="Carey S.B."/>
            <person name="Jenkins J."/>
            <person name="Shu S."/>
            <person name="Lovell J.T."/>
            <person name="Sreedasyam A."/>
            <person name="Maumus F."/>
            <person name="Tiley G.P."/>
            <person name="Fernandez-Pozo N."/>
            <person name="Barry K."/>
            <person name="Chen C."/>
            <person name="Wang M."/>
            <person name="Lipzen A."/>
            <person name="Daum C."/>
            <person name="Saski C.A."/>
            <person name="Payton A.C."/>
            <person name="Mcbreen J.C."/>
            <person name="Conrad R.E."/>
            <person name="Kollar L.M."/>
            <person name="Olsson S."/>
            <person name="Huttunen S."/>
            <person name="Landis J.B."/>
            <person name="Wickett N.J."/>
            <person name="Johnson M.G."/>
            <person name="Rensing S.A."/>
            <person name="Grimwood J."/>
            <person name="Schmutz J."/>
            <person name="Mcdaniel S.F."/>
        </authorList>
    </citation>
    <scope>NUCLEOTIDE SEQUENCE [LARGE SCALE GENOMIC DNA]</scope>
    <source>
        <strain evidence="11 12">R40</strain>
    </source>
</reference>
<comment type="caution">
    <text evidence="11">The sequence shown here is derived from an EMBL/GenBank/DDBJ whole genome shotgun (WGS) entry which is preliminary data.</text>
</comment>
<dbReference type="PANTHER" id="PTHR47486:SF1">
    <property type="entry name" value="SIALYLTRANSFERASE-LIKE PROTEIN 1"/>
    <property type="match status" value="1"/>
</dbReference>
<proteinExistence type="inferred from homology"/>
<evidence type="ECO:0000313" key="11">
    <source>
        <dbReference type="EMBL" id="KAG0570249.1"/>
    </source>
</evidence>
<protein>
    <submittedName>
        <fullName evidence="11">Uncharacterized protein</fullName>
    </submittedName>
</protein>
<evidence type="ECO:0000256" key="6">
    <source>
        <dbReference type="ARBA" id="ARBA00022968"/>
    </source>
</evidence>
<keyword evidence="9" id="KW-0472">Membrane</keyword>
<dbReference type="EMBL" id="CM026427">
    <property type="protein sequence ID" value="KAG0570249.1"/>
    <property type="molecule type" value="Genomic_DNA"/>
</dbReference>
<dbReference type="PANTHER" id="PTHR47486">
    <property type="entry name" value="SIALYLTRANSFERASE-LIKE PROTEIN 1"/>
    <property type="match status" value="1"/>
</dbReference>
<organism evidence="11 12">
    <name type="scientific">Ceratodon purpureus</name>
    <name type="common">Fire moss</name>
    <name type="synonym">Dicranum purpureum</name>
    <dbReference type="NCBI Taxonomy" id="3225"/>
    <lineage>
        <taxon>Eukaryota</taxon>
        <taxon>Viridiplantae</taxon>
        <taxon>Streptophyta</taxon>
        <taxon>Embryophyta</taxon>
        <taxon>Bryophyta</taxon>
        <taxon>Bryophytina</taxon>
        <taxon>Bryopsida</taxon>
        <taxon>Dicranidae</taxon>
        <taxon>Pseudoditrichales</taxon>
        <taxon>Ditrichaceae</taxon>
        <taxon>Ceratodon</taxon>
    </lineage>
</organism>
<evidence type="ECO:0000256" key="5">
    <source>
        <dbReference type="ARBA" id="ARBA00022692"/>
    </source>
</evidence>
<dbReference type="InterPro" id="IPR001675">
    <property type="entry name" value="Glyco_trans_29"/>
</dbReference>
<keyword evidence="4" id="KW-0808">Transferase</keyword>
<evidence type="ECO:0000256" key="8">
    <source>
        <dbReference type="ARBA" id="ARBA00023034"/>
    </source>
</evidence>
<evidence type="ECO:0000256" key="3">
    <source>
        <dbReference type="ARBA" id="ARBA00022676"/>
    </source>
</evidence>
<dbReference type="GO" id="GO:0008373">
    <property type="term" value="F:sialyltransferase activity"/>
    <property type="evidence" value="ECO:0007669"/>
    <property type="project" value="InterPro"/>
</dbReference>
<dbReference type="Gene3D" id="3.90.1480.20">
    <property type="entry name" value="Glycosyl transferase family 29"/>
    <property type="match status" value="1"/>
</dbReference>
<dbReference type="GO" id="GO:0009846">
    <property type="term" value="P:pollen germination"/>
    <property type="evidence" value="ECO:0007669"/>
    <property type="project" value="InterPro"/>
</dbReference>